<evidence type="ECO:0000313" key="1">
    <source>
        <dbReference type="EMBL" id="KAK1281557.1"/>
    </source>
</evidence>
<sequence length="71" mass="7707">MQCTMETIPNSAIESGGVATTCTEFPLSSLRVLPLMPFFCSKLAHTENVMGYLSGQKEDMLVLKNKAPKVA</sequence>
<reference evidence="2" key="2">
    <citation type="submission" date="2023-06" db="EMBL/GenBank/DDBJ databases">
        <authorList>
            <person name="Ma L."/>
            <person name="Liu K.-W."/>
            <person name="Li Z."/>
            <person name="Hsiao Y.-Y."/>
            <person name="Qi Y."/>
            <person name="Fu T."/>
            <person name="Tang G."/>
            <person name="Zhang D."/>
            <person name="Sun W.-H."/>
            <person name="Liu D.-K."/>
            <person name="Li Y."/>
            <person name="Chen G.-Z."/>
            <person name="Liu X.-D."/>
            <person name="Liao X.-Y."/>
            <person name="Jiang Y.-T."/>
            <person name="Yu X."/>
            <person name="Hao Y."/>
            <person name="Huang J."/>
            <person name="Zhao X.-W."/>
            <person name="Ke S."/>
            <person name="Chen Y.-Y."/>
            <person name="Wu W.-L."/>
            <person name="Hsu J.-L."/>
            <person name="Lin Y.-F."/>
            <person name="Huang M.-D."/>
            <person name="Li C.-Y."/>
            <person name="Huang L."/>
            <person name="Wang Z.-W."/>
            <person name="Zhao X."/>
            <person name="Zhong W.-Y."/>
            <person name="Peng D.-H."/>
            <person name="Ahmad S."/>
            <person name="Lan S."/>
            <person name="Zhang J.-S."/>
            <person name="Tsai W.-C."/>
            <person name="Van De Peer Y."/>
            <person name="Liu Z.-J."/>
        </authorList>
    </citation>
    <scope>NUCLEOTIDE SEQUENCE</scope>
    <source>
        <strain evidence="2">CP</strain>
        <tissue evidence="2">Leaves</tissue>
    </source>
</reference>
<keyword evidence="3" id="KW-1185">Reference proteome</keyword>
<name>A0AAV9E9G7_ACOCL</name>
<reference evidence="2" key="1">
    <citation type="journal article" date="2023" name="Nat. Commun.">
        <title>Diploid and tetraploid genomes of Acorus and the evolution of monocots.</title>
        <authorList>
            <person name="Ma L."/>
            <person name="Liu K.W."/>
            <person name="Li Z."/>
            <person name="Hsiao Y.Y."/>
            <person name="Qi Y."/>
            <person name="Fu T."/>
            <person name="Tang G.D."/>
            <person name="Zhang D."/>
            <person name="Sun W.H."/>
            <person name="Liu D.K."/>
            <person name="Li Y."/>
            <person name="Chen G.Z."/>
            <person name="Liu X.D."/>
            <person name="Liao X.Y."/>
            <person name="Jiang Y.T."/>
            <person name="Yu X."/>
            <person name="Hao Y."/>
            <person name="Huang J."/>
            <person name="Zhao X.W."/>
            <person name="Ke S."/>
            <person name="Chen Y.Y."/>
            <person name="Wu W.L."/>
            <person name="Hsu J.L."/>
            <person name="Lin Y.F."/>
            <person name="Huang M.D."/>
            <person name="Li C.Y."/>
            <person name="Huang L."/>
            <person name="Wang Z.W."/>
            <person name="Zhao X."/>
            <person name="Zhong W.Y."/>
            <person name="Peng D.H."/>
            <person name="Ahmad S."/>
            <person name="Lan S."/>
            <person name="Zhang J.S."/>
            <person name="Tsai W.C."/>
            <person name="Van de Peer Y."/>
            <person name="Liu Z.J."/>
        </authorList>
    </citation>
    <scope>NUCLEOTIDE SEQUENCE</scope>
    <source>
        <strain evidence="2">CP</strain>
    </source>
</reference>
<proteinExistence type="predicted"/>
<dbReference type="Proteomes" id="UP001180020">
    <property type="component" value="Unassembled WGS sequence"/>
</dbReference>
<evidence type="ECO:0000313" key="3">
    <source>
        <dbReference type="Proteomes" id="UP001180020"/>
    </source>
</evidence>
<dbReference type="AlphaFoldDB" id="A0AAV9E9G7"/>
<dbReference type="EMBL" id="JAUJYO010000009">
    <property type="protein sequence ID" value="KAK1309504.1"/>
    <property type="molecule type" value="Genomic_DNA"/>
</dbReference>
<organism evidence="2 3">
    <name type="scientific">Acorus calamus</name>
    <name type="common">Sweet flag</name>
    <dbReference type="NCBI Taxonomy" id="4465"/>
    <lineage>
        <taxon>Eukaryota</taxon>
        <taxon>Viridiplantae</taxon>
        <taxon>Streptophyta</taxon>
        <taxon>Embryophyta</taxon>
        <taxon>Tracheophyta</taxon>
        <taxon>Spermatophyta</taxon>
        <taxon>Magnoliopsida</taxon>
        <taxon>Liliopsida</taxon>
        <taxon>Acoraceae</taxon>
        <taxon>Acorus</taxon>
    </lineage>
</organism>
<evidence type="ECO:0000313" key="2">
    <source>
        <dbReference type="EMBL" id="KAK1309504.1"/>
    </source>
</evidence>
<dbReference type="EMBL" id="JAUJYO010000022">
    <property type="protein sequence ID" value="KAK1281557.1"/>
    <property type="molecule type" value="Genomic_DNA"/>
</dbReference>
<comment type="caution">
    <text evidence="2">The sequence shown here is derived from an EMBL/GenBank/DDBJ whole genome shotgun (WGS) entry which is preliminary data.</text>
</comment>
<accession>A0AAV9E9G7</accession>
<protein>
    <submittedName>
        <fullName evidence="2">Uncharacterized protein</fullName>
    </submittedName>
</protein>
<gene>
    <name evidence="2" type="ORF">QJS10_CPA09g00962</name>
    <name evidence="1" type="ORF">QJS10_CPB22g01416</name>
</gene>